<dbReference type="Gramene" id="ESQ39617">
    <property type="protein sequence ID" value="ESQ39617"/>
    <property type="gene ID" value="EUTSA_v10000828mg"/>
</dbReference>
<sequence>MESVEAVEKILNYSFQNKRLLEEAITITPPKSSFQSPLFQRLEFLGDSVLGLAFTNYFHLKYPNENVKVLRELRVINVCNEKLARVAVKYGLYQFRICKGVKPSFCERVKEFSEAVAKEDDPVSFQGNYGGAVKAPKSLADMVESIAGAVYVDVNFDIQRLWEICRGLFEPMYSLDDLRQQHQPIIMLTRLGDELGKRVDIRCCNGPSSNNFTAQVFLDDTCIASGHSHVKYMAKLLAAKEALKKLSECKPTDKVVVIEDSVDAQVEDAKRKLSEICSTDKLQIESSSLPTTSENPLLYEMTPNQTVTDEDRRHVSEIYSSKKLQMQTGLSSLPTVSENPLTSETTQKQTVVDKNSLLAEPEDAKRKLFEICSTEKLQIQTGSSSLPSVSESPLSSEMTQKQMVVDKDSVEVDNEDAKEKLLEICSTRKLQIQTGSSSLPTVSENPLTYEMTQKQISIDEDSLEVEPEHAKSKLHQICMKKKWPKPIYSCEEGGGTQEKGFVCSVKIEIPAIEGTFHMKGDEKPRKKEAENSSAYHMIRALRSSLMSLVIRSLEMQETLEEKKNPQTPSCSEEKKRKKKRKRREVI</sequence>
<dbReference type="GO" id="GO:0004525">
    <property type="term" value="F:ribonuclease III activity"/>
    <property type="evidence" value="ECO:0007669"/>
    <property type="project" value="InterPro"/>
</dbReference>
<name>V4LB64_EUTSA</name>
<evidence type="ECO:0000256" key="4">
    <source>
        <dbReference type="SAM" id="MobiDB-lite"/>
    </source>
</evidence>
<dbReference type="Gene3D" id="3.30.160.20">
    <property type="match status" value="1"/>
</dbReference>
<feature type="compositionally biased region" description="Low complexity" evidence="4">
    <location>
        <begin position="383"/>
        <end position="397"/>
    </location>
</feature>
<dbReference type="InterPro" id="IPR000999">
    <property type="entry name" value="RNase_III_dom"/>
</dbReference>
<dbReference type="PANTHER" id="PTHR14950">
    <property type="entry name" value="DICER-RELATED"/>
    <property type="match status" value="1"/>
</dbReference>
<evidence type="ECO:0000256" key="1">
    <source>
        <dbReference type="ARBA" id="ARBA00022801"/>
    </source>
</evidence>
<dbReference type="KEGG" id="eus:EUTSA_v10000828mg"/>
<feature type="region of interest" description="Disordered" evidence="4">
    <location>
        <begin position="558"/>
        <end position="586"/>
    </location>
</feature>
<dbReference type="Gene3D" id="1.10.1520.10">
    <property type="entry name" value="Ribonuclease III domain"/>
    <property type="match status" value="1"/>
</dbReference>
<proteinExistence type="predicted"/>
<dbReference type="Proteomes" id="UP000030689">
    <property type="component" value="Unassembled WGS sequence"/>
</dbReference>
<keyword evidence="1" id="KW-0378">Hydrolase</keyword>
<evidence type="ECO:0000256" key="3">
    <source>
        <dbReference type="PROSITE-ProRule" id="PRU00266"/>
    </source>
</evidence>
<dbReference type="CDD" id="cd00593">
    <property type="entry name" value="RIBOc"/>
    <property type="match status" value="1"/>
</dbReference>
<dbReference type="SMART" id="SM00535">
    <property type="entry name" value="RIBOc"/>
    <property type="match status" value="1"/>
</dbReference>
<protein>
    <recommendedName>
        <fullName evidence="9">RNase III domain-containing protein</fullName>
    </recommendedName>
</protein>
<dbReference type="AlphaFoldDB" id="V4LB64"/>
<evidence type="ECO:0000259" key="6">
    <source>
        <dbReference type="PROSITE" id="PS50142"/>
    </source>
</evidence>
<dbReference type="SUPFAM" id="SSF54768">
    <property type="entry name" value="dsRNA-binding domain-like"/>
    <property type="match status" value="2"/>
</dbReference>
<dbReference type="Pfam" id="PF00636">
    <property type="entry name" value="Ribonuclease_3"/>
    <property type="match status" value="1"/>
</dbReference>
<dbReference type="SUPFAM" id="SSF69065">
    <property type="entry name" value="RNase III domain-like"/>
    <property type="match status" value="1"/>
</dbReference>
<dbReference type="SMART" id="SM00358">
    <property type="entry name" value="DSRM"/>
    <property type="match status" value="2"/>
</dbReference>
<evidence type="ECO:0000313" key="8">
    <source>
        <dbReference type="Proteomes" id="UP000030689"/>
    </source>
</evidence>
<dbReference type="Pfam" id="PF00035">
    <property type="entry name" value="dsrm"/>
    <property type="match status" value="1"/>
</dbReference>
<keyword evidence="8" id="KW-1185">Reference proteome</keyword>
<dbReference type="PROSITE" id="PS50137">
    <property type="entry name" value="DS_RBD"/>
    <property type="match status" value="1"/>
</dbReference>
<reference evidence="7 8" key="1">
    <citation type="journal article" date="2013" name="Front. Plant Sci.">
        <title>The Reference Genome of the Halophytic Plant Eutrema salsugineum.</title>
        <authorList>
            <person name="Yang R."/>
            <person name="Jarvis D.E."/>
            <person name="Chen H."/>
            <person name="Beilstein M.A."/>
            <person name="Grimwood J."/>
            <person name="Jenkins J."/>
            <person name="Shu S."/>
            <person name="Prochnik S."/>
            <person name="Xin M."/>
            <person name="Ma C."/>
            <person name="Schmutz J."/>
            <person name="Wing R.A."/>
            <person name="Mitchell-Olds T."/>
            <person name="Schumaker K.S."/>
            <person name="Wang X."/>
        </authorList>
    </citation>
    <scope>NUCLEOTIDE SEQUENCE [LARGE SCALE GENOMIC DNA]</scope>
</reference>
<keyword evidence="2 3" id="KW-0694">RNA-binding</keyword>
<dbReference type="InterPro" id="IPR014720">
    <property type="entry name" value="dsRBD_dom"/>
</dbReference>
<feature type="region of interest" description="Disordered" evidence="4">
    <location>
        <begin position="382"/>
        <end position="401"/>
    </location>
</feature>
<dbReference type="GO" id="GO:0005737">
    <property type="term" value="C:cytoplasm"/>
    <property type="evidence" value="ECO:0007669"/>
    <property type="project" value="TreeGrafter"/>
</dbReference>
<dbReference type="STRING" id="72664.V4LB64"/>
<evidence type="ECO:0000259" key="5">
    <source>
        <dbReference type="PROSITE" id="PS50137"/>
    </source>
</evidence>
<organism evidence="7 8">
    <name type="scientific">Eutrema salsugineum</name>
    <name type="common">Saltwater cress</name>
    <name type="synonym">Sisymbrium salsugineum</name>
    <dbReference type="NCBI Taxonomy" id="72664"/>
    <lineage>
        <taxon>Eukaryota</taxon>
        <taxon>Viridiplantae</taxon>
        <taxon>Streptophyta</taxon>
        <taxon>Embryophyta</taxon>
        <taxon>Tracheophyta</taxon>
        <taxon>Spermatophyta</taxon>
        <taxon>Magnoliopsida</taxon>
        <taxon>eudicotyledons</taxon>
        <taxon>Gunneridae</taxon>
        <taxon>Pentapetalae</taxon>
        <taxon>rosids</taxon>
        <taxon>malvids</taxon>
        <taxon>Brassicales</taxon>
        <taxon>Brassicaceae</taxon>
        <taxon>Eutremeae</taxon>
        <taxon>Eutrema</taxon>
    </lineage>
</organism>
<feature type="domain" description="DRBM" evidence="5">
    <location>
        <begin position="170"/>
        <end position="248"/>
    </location>
</feature>
<dbReference type="PROSITE" id="PS50142">
    <property type="entry name" value="RNASE_3_2"/>
    <property type="match status" value="1"/>
</dbReference>
<dbReference type="InterPro" id="IPR036389">
    <property type="entry name" value="RNase_III_sf"/>
</dbReference>
<feature type="domain" description="RNase III" evidence="6">
    <location>
        <begin position="4"/>
        <end position="155"/>
    </location>
</feature>
<feature type="compositionally biased region" description="Basic residues" evidence="4">
    <location>
        <begin position="575"/>
        <end position="586"/>
    </location>
</feature>
<dbReference type="eggNOG" id="KOG0701">
    <property type="taxonomic scope" value="Eukaryota"/>
</dbReference>
<evidence type="ECO:0000313" key="7">
    <source>
        <dbReference type="EMBL" id="ESQ39617.1"/>
    </source>
</evidence>
<gene>
    <name evidence="7" type="ORF">EUTSA_v10000828mg</name>
</gene>
<dbReference type="OrthoDB" id="416741at2759"/>
<dbReference type="CDD" id="cd00048">
    <property type="entry name" value="DSRM_SF"/>
    <property type="match status" value="1"/>
</dbReference>
<dbReference type="GO" id="GO:0030422">
    <property type="term" value="P:siRNA processing"/>
    <property type="evidence" value="ECO:0007669"/>
    <property type="project" value="TreeGrafter"/>
</dbReference>
<evidence type="ECO:0000256" key="2">
    <source>
        <dbReference type="ARBA" id="ARBA00022884"/>
    </source>
</evidence>
<dbReference type="GO" id="GO:0003723">
    <property type="term" value="F:RNA binding"/>
    <property type="evidence" value="ECO:0007669"/>
    <property type="project" value="UniProtKB-UniRule"/>
</dbReference>
<accession>V4LB64</accession>
<evidence type="ECO:0008006" key="9">
    <source>
        <dbReference type="Google" id="ProtNLM"/>
    </source>
</evidence>
<dbReference type="Pfam" id="PF14709">
    <property type="entry name" value="DND1_DSRM"/>
    <property type="match status" value="1"/>
</dbReference>
<dbReference type="GO" id="GO:0005634">
    <property type="term" value="C:nucleus"/>
    <property type="evidence" value="ECO:0007669"/>
    <property type="project" value="TreeGrafter"/>
</dbReference>
<dbReference type="EMBL" id="KI517465">
    <property type="protein sequence ID" value="ESQ39617.1"/>
    <property type="molecule type" value="Genomic_DNA"/>
</dbReference>
<dbReference type="PROSITE" id="PS00517">
    <property type="entry name" value="RNASE_3_1"/>
    <property type="match status" value="1"/>
</dbReference>
<dbReference type="PANTHER" id="PTHR14950:SF49">
    <property type="entry name" value="RIBONUCLEASE 3-LIKE PROTEIN 2-RELATED"/>
    <property type="match status" value="1"/>
</dbReference>